<dbReference type="SMART" id="SM00557">
    <property type="entry name" value="IG_FLMN"/>
    <property type="match status" value="7"/>
</dbReference>
<dbReference type="Gene3D" id="3.90.182.10">
    <property type="entry name" value="Toxin - Anthrax Protective Antigen,domain 1"/>
    <property type="match status" value="3"/>
</dbReference>
<feature type="repeat" description="Filamin" evidence="2">
    <location>
        <begin position="519"/>
        <end position="615"/>
    </location>
</feature>
<feature type="domain" description="PA14" evidence="4">
    <location>
        <begin position="148"/>
        <end position="284"/>
    </location>
</feature>
<proteinExistence type="predicted"/>
<dbReference type="SUPFAM" id="SSF56988">
    <property type="entry name" value="Anthrax protective antigen"/>
    <property type="match status" value="3"/>
</dbReference>
<dbReference type="SUPFAM" id="SSF81296">
    <property type="entry name" value="E set domains"/>
    <property type="match status" value="8"/>
</dbReference>
<name>A0A0H5RAP7_9EUKA</name>
<dbReference type="GO" id="GO:0051015">
    <property type="term" value="F:actin filament binding"/>
    <property type="evidence" value="ECO:0007669"/>
    <property type="project" value="InterPro"/>
</dbReference>
<dbReference type="InterPro" id="IPR013783">
    <property type="entry name" value="Ig-like_fold"/>
</dbReference>
<protein>
    <recommendedName>
        <fullName evidence="4">PA14 domain-containing protein</fullName>
    </recommendedName>
</protein>
<dbReference type="InterPro" id="IPR014756">
    <property type="entry name" value="Ig_E-set"/>
</dbReference>
<dbReference type="PANTHER" id="PTHR38537:SF8">
    <property type="entry name" value="FILAMIN-A"/>
    <property type="match status" value="1"/>
</dbReference>
<evidence type="ECO:0000256" key="2">
    <source>
        <dbReference type="PROSITE-ProRule" id="PRU00087"/>
    </source>
</evidence>
<keyword evidence="3" id="KW-0732">Signal</keyword>
<feature type="signal peptide" evidence="3">
    <location>
        <begin position="1"/>
        <end position="19"/>
    </location>
</feature>
<dbReference type="Gene3D" id="2.60.40.10">
    <property type="entry name" value="Immunoglobulins"/>
    <property type="match status" value="9"/>
</dbReference>
<dbReference type="InterPro" id="IPR011658">
    <property type="entry name" value="PA14_dom"/>
</dbReference>
<evidence type="ECO:0000256" key="3">
    <source>
        <dbReference type="SAM" id="SignalP"/>
    </source>
</evidence>
<feature type="repeat" description="Filamin" evidence="2">
    <location>
        <begin position="108"/>
        <end position="145"/>
    </location>
</feature>
<dbReference type="SMART" id="SM00758">
    <property type="entry name" value="PA14"/>
    <property type="match status" value="3"/>
</dbReference>
<evidence type="ECO:0000256" key="1">
    <source>
        <dbReference type="ARBA" id="ARBA00022737"/>
    </source>
</evidence>
<organism evidence="5">
    <name type="scientific">Spongospora subterranea</name>
    <dbReference type="NCBI Taxonomy" id="70186"/>
    <lineage>
        <taxon>Eukaryota</taxon>
        <taxon>Sar</taxon>
        <taxon>Rhizaria</taxon>
        <taxon>Endomyxa</taxon>
        <taxon>Phytomyxea</taxon>
        <taxon>Plasmodiophorida</taxon>
        <taxon>Plasmodiophoridae</taxon>
        <taxon>Spongospora</taxon>
    </lineage>
</organism>
<dbReference type="Pfam" id="PF00630">
    <property type="entry name" value="Filamin"/>
    <property type="match status" value="7"/>
</dbReference>
<feature type="repeat" description="Filamin" evidence="2">
    <location>
        <begin position="1184"/>
        <end position="1271"/>
    </location>
</feature>
<evidence type="ECO:0000259" key="4">
    <source>
        <dbReference type="PROSITE" id="PS51820"/>
    </source>
</evidence>
<sequence>MNLNRLLVYVSLLIYSARSATYGPSSTATAPTNPTQVNSAIAGRRVTITAKNSLSVNTGSGGDLFIAELYTNNASCDANLYTYSCKPSCSPYTSPNTPSKSCLSSSHVTVPTGPNWVIATVADNGDGTYTADYAPELTGTYDLNIGLAVPGGLRGKYYDNMWFLNSPTINRVDSSISFNWGLSAITTFGVDYVSVRWEGKLKPAYSQTYTIYVTADDGVRLWLDRRLIIDNWSTCCNESWANVALSAGYLHDIKIDYREIQGIASIDLSWSAPSVAKEIIPSSALYSVDQISGSPIKGIVITEADPPNSVQTTASGPGLTASIVAGPVVSGNKFTVLAKDLFGNLLTAQSGSAVWTVTGSGPGVVVGAIGYGYGPYYNGSWSTTVSGAYTLSVKLGGNHITGSPFLLSCGPAITSAGNSVAFGSGLTSGTVGLSSSFWVQARDQYGNNVTWGTDPVKVTLSGTNAPTAGITYISNGLYQVFYTPIISGSLTIIVKIGTTLILTSSGSFTSTIAVGSVHAPSCTANPSGTGVAGVQSSFAITARDEFGNQLTTGGGGIITFSLSLTGPASLTHDSITHAGSGVYTTLFTPTLVGTYQMVAMLGTVPISGSPFTVVVSPGAPVASTSTASGSSLSTAISGIQQSFNVSARDSQSNLIAVDAAVVTAVVSCGGVSGSSSWLGGGLYKIIYTPSTKGSSCSLTVQIGGSNINGSPFTLKVTAGAAESSTSTVSGSGLSTSIAGVGVSLSVVLKDLSSNLLVTGGNQLTVSIAQPDNSLLPYSLVDYGTGSYTISYTPKQTGSHSATIKLAHVGGLDATYYNDQVMVLVNTANVLDPIIHHDWGYSPAITGLPADMFSIRWSGKIMSSTSEIYRFTIPLYANTGARLYISTSTQPGSAKLVIDAWSSAIGAGDVFGDIAMVANQLVNIGIEFHGDLGQAQIGLYWSSGSLSKQLVPSTALYYIRHIASSPYTGISVTQSTLNRSSTTAAGSSLTSLTIPVATATSITITARDSYGNLDKAGGNQGQFTSTLSAVYTSTVVNGIVTNVGGSTGQYLSTYTATESGKYYLTVLLNGNHIYGSPWTVNVPVGATDPVSTAVSGTGMASSVVGVQGIFTLTVKDASGNLRGTGGDYWSVVLTKGLTVITAGILDNQDGTYTCNYTATVSGTYSTAITVNGVSIGAPFNIIVSPAIASPSATAVSGGTPSVPTSSTPATFTVNSKDEYSNSRSTGGHFFFVSIINKANSVVRGAVTDSANGNYIVGYTLAAVGPYQYNVMLASGSSSLGDGLLGSYYHNRWLDGAPVMTRVDKYVNFQWGTNLITPTAIDYVSIRWTGYVSPLYAELYTFYVDVDDQARLWVNDILIIDSWNAVAGETSGTISIPTATTLYTITMEYRKATGNGRAILRWSSASQTKAIIPQAQLFSSASHISGSPFTITVIA</sequence>
<feature type="chain" id="PRO_5005223123" description="PA14 domain-containing protein" evidence="3">
    <location>
        <begin position="20"/>
        <end position="1433"/>
    </location>
</feature>
<dbReference type="PANTHER" id="PTHR38537">
    <property type="entry name" value="JITTERBUG, ISOFORM N"/>
    <property type="match status" value="1"/>
</dbReference>
<feature type="repeat" description="Filamin" evidence="2">
    <location>
        <begin position="1083"/>
        <end position="1182"/>
    </location>
</feature>
<dbReference type="InterPro" id="IPR001298">
    <property type="entry name" value="Filamin/ABP280_rpt"/>
</dbReference>
<dbReference type="PROSITE" id="PS50194">
    <property type="entry name" value="FILAMIN_REPEAT"/>
    <property type="match status" value="9"/>
</dbReference>
<feature type="domain" description="PA14" evidence="4">
    <location>
        <begin position="1277"/>
        <end position="1414"/>
    </location>
</feature>
<reference evidence="5" key="1">
    <citation type="submission" date="2015-04" db="EMBL/GenBank/DDBJ databases">
        <title>The genome sequence of the plant pathogenic Rhizarian Plasmodiophora brassicae reveals insights in its biotrophic life cycle and the origin of chitin synthesis.</title>
        <authorList>
            <person name="Schwelm A."/>
            <person name="Fogelqvist J."/>
            <person name="Knaust A."/>
            <person name="Julke S."/>
            <person name="Lilja T."/>
            <person name="Dhandapani V."/>
            <person name="Bonilla-Rosso G."/>
            <person name="Karlsson M."/>
            <person name="Shevchenko A."/>
            <person name="Choi S.R."/>
            <person name="Kim H.G."/>
            <person name="Park J.Y."/>
            <person name="Lim Y.P."/>
            <person name="Ludwig-Muller J."/>
            <person name="Dixelius C."/>
        </authorList>
    </citation>
    <scope>NUCLEOTIDE SEQUENCE</scope>
    <source>
        <tissue evidence="5">Potato root galls</tissue>
    </source>
</reference>
<feature type="repeat" description="Filamin" evidence="2">
    <location>
        <begin position="973"/>
        <end position="1081"/>
    </location>
</feature>
<dbReference type="GO" id="GO:0030036">
    <property type="term" value="P:actin cytoskeleton organization"/>
    <property type="evidence" value="ECO:0007669"/>
    <property type="project" value="InterPro"/>
</dbReference>
<feature type="repeat" description="Filamin" evidence="2">
    <location>
        <begin position="304"/>
        <end position="409"/>
    </location>
</feature>
<feature type="domain" description="PA14" evidence="4">
    <location>
        <begin position="806"/>
        <end position="954"/>
    </location>
</feature>
<dbReference type="InterPro" id="IPR044801">
    <property type="entry name" value="Filamin"/>
</dbReference>
<evidence type="ECO:0000313" key="5">
    <source>
        <dbReference type="EMBL" id="CRZ05544.1"/>
    </source>
</evidence>
<dbReference type="PROSITE" id="PS51820">
    <property type="entry name" value="PA14"/>
    <property type="match status" value="3"/>
</dbReference>
<keyword evidence="1" id="KW-0677">Repeat</keyword>
<dbReference type="Pfam" id="PF07691">
    <property type="entry name" value="PA14"/>
    <property type="match status" value="2"/>
</dbReference>
<dbReference type="InterPro" id="IPR037524">
    <property type="entry name" value="PA14/GLEYA"/>
</dbReference>
<feature type="repeat" description="Filamin" evidence="2">
    <location>
        <begin position="411"/>
        <end position="512"/>
    </location>
</feature>
<dbReference type="EMBL" id="HACM01005102">
    <property type="protein sequence ID" value="CRZ05544.1"/>
    <property type="molecule type" value="Transcribed_RNA"/>
</dbReference>
<dbReference type="InterPro" id="IPR017868">
    <property type="entry name" value="Filamin/ABP280_repeat-like"/>
</dbReference>
<feature type="repeat" description="Filamin" evidence="2">
    <location>
        <begin position="617"/>
        <end position="716"/>
    </location>
</feature>
<feature type="repeat" description="Filamin" evidence="2">
    <location>
        <begin position="718"/>
        <end position="820"/>
    </location>
</feature>
<accession>A0A0H5RAP7</accession>